<dbReference type="Proteomes" id="UP001353858">
    <property type="component" value="Unassembled WGS sequence"/>
</dbReference>
<accession>A0AAN7SCD0</accession>
<sequence length="74" mass="8433">MESAFKLAYEALEAQEVPVGCIFVHNNEIIASGRNTVNETHNATRHAELNCIDQCICNSRTLHYVCSCFIRLRY</sequence>
<dbReference type="InterPro" id="IPR016193">
    <property type="entry name" value="Cytidine_deaminase-like"/>
</dbReference>
<proteinExistence type="predicted"/>
<evidence type="ECO:0000259" key="2">
    <source>
        <dbReference type="PROSITE" id="PS51747"/>
    </source>
</evidence>
<evidence type="ECO:0000256" key="1">
    <source>
        <dbReference type="ARBA" id="ARBA00022801"/>
    </source>
</evidence>
<evidence type="ECO:0000313" key="4">
    <source>
        <dbReference type="Proteomes" id="UP001353858"/>
    </source>
</evidence>
<dbReference type="PANTHER" id="PTHR11079:SF149">
    <property type="entry name" value="TRNA-SPECIFIC ADENOSINE DEAMINASE 2"/>
    <property type="match status" value="1"/>
</dbReference>
<organism evidence="3 4">
    <name type="scientific">Aquatica leii</name>
    <dbReference type="NCBI Taxonomy" id="1421715"/>
    <lineage>
        <taxon>Eukaryota</taxon>
        <taxon>Metazoa</taxon>
        <taxon>Ecdysozoa</taxon>
        <taxon>Arthropoda</taxon>
        <taxon>Hexapoda</taxon>
        <taxon>Insecta</taxon>
        <taxon>Pterygota</taxon>
        <taxon>Neoptera</taxon>
        <taxon>Endopterygota</taxon>
        <taxon>Coleoptera</taxon>
        <taxon>Polyphaga</taxon>
        <taxon>Elateriformia</taxon>
        <taxon>Elateroidea</taxon>
        <taxon>Lampyridae</taxon>
        <taxon>Luciolinae</taxon>
        <taxon>Aquatica</taxon>
    </lineage>
</organism>
<dbReference type="PANTHER" id="PTHR11079">
    <property type="entry name" value="CYTOSINE DEAMINASE FAMILY MEMBER"/>
    <property type="match status" value="1"/>
</dbReference>
<dbReference type="GO" id="GO:0052717">
    <property type="term" value="F:tRNA-specific adenosine-34 deaminase activity"/>
    <property type="evidence" value="ECO:0007669"/>
    <property type="project" value="TreeGrafter"/>
</dbReference>
<dbReference type="EMBL" id="JARPUR010000001">
    <property type="protein sequence ID" value="KAK4884401.1"/>
    <property type="molecule type" value="Genomic_DNA"/>
</dbReference>
<gene>
    <name evidence="3" type="ORF">RN001_000672</name>
</gene>
<dbReference type="GO" id="GO:0005634">
    <property type="term" value="C:nucleus"/>
    <property type="evidence" value="ECO:0007669"/>
    <property type="project" value="TreeGrafter"/>
</dbReference>
<dbReference type="PROSITE" id="PS51747">
    <property type="entry name" value="CYT_DCMP_DEAMINASES_2"/>
    <property type="match status" value="1"/>
</dbReference>
<dbReference type="Pfam" id="PF00383">
    <property type="entry name" value="dCMP_cyt_deam_1"/>
    <property type="match status" value="1"/>
</dbReference>
<dbReference type="AlphaFoldDB" id="A0AAN7SCD0"/>
<dbReference type="SUPFAM" id="SSF53927">
    <property type="entry name" value="Cytidine deaminase-like"/>
    <property type="match status" value="1"/>
</dbReference>
<keyword evidence="4" id="KW-1185">Reference proteome</keyword>
<comment type="caution">
    <text evidence="3">The sequence shown here is derived from an EMBL/GenBank/DDBJ whole genome shotgun (WGS) entry which is preliminary data.</text>
</comment>
<reference evidence="4" key="1">
    <citation type="submission" date="2023-01" db="EMBL/GenBank/DDBJ databases">
        <title>Key to firefly adult light organ development and bioluminescence: homeobox transcription factors regulate luciferase expression and transportation to peroxisome.</title>
        <authorList>
            <person name="Fu X."/>
        </authorList>
    </citation>
    <scope>NUCLEOTIDE SEQUENCE [LARGE SCALE GENOMIC DNA]</scope>
</reference>
<dbReference type="Gene3D" id="3.40.140.10">
    <property type="entry name" value="Cytidine Deaminase, domain 2"/>
    <property type="match status" value="1"/>
</dbReference>
<evidence type="ECO:0000313" key="3">
    <source>
        <dbReference type="EMBL" id="KAK4884401.1"/>
    </source>
</evidence>
<dbReference type="InterPro" id="IPR002125">
    <property type="entry name" value="CMP_dCMP_dom"/>
</dbReference>
<dbReference type="GO" id="GO:0002100">
    <property type="term" value="P:tRNA wobble adenosine to inosine editing"/>
    <property type="evidence" value="ECO:0007669"/>
    <property type="project" value="TreeGrafter"/>
</dbReference>
<protein>
    <recommendedName>
        <fullName evidence="2">CMP/dCMP-type deaminase domain-containing protein</fullName>
    </recommendedName>
</protein>
<keyword evidence="1" id="KW-0378">Hydrolase</keyword>
<feature type="domain" description="CMP/dCMP-type deaminase" evidence="2">
    <location>
        <begin position="1"/>
        <end position="74"/>
    </location>
</feature>
<dbReference type="GO" id="GO:0005737">
    <property type="term" value="C:cytoplasm"/>
    <property type="evidence" value="ECO:0007669"/>
    <property type="project" value="TreeGrafter"/>
</dbReference>
<name>A0AAN7SCD0_9COLE</name>